<dbReference type="Pfam" id="PF11137">
    <property type="entry name" value="DUF2909"/>
    <property type="match status" value="1"/>
</dbReference>
<dbReference type="RefSeq" id="WP_173806101.1">
    <property type="nucleotide sequence ID" value="NZ_JABSNM010000012.1"/>
</dbReference>
<evidence type="ECO:0000313" key="3">
    <source>
        <dbReference type="Proteomes" id="UP001516061"/>
    </source>
</evidence>
<sequence length="78" mass="8041">MKIVIALAFVVILAALASAGLFMLRRDSGAQAGSDAAPKGRMARALAVRVGVSIAIFLFVLIGHQLGWIAPTGLPVGR</sequence>
<evidence type="ECO:0000256" key="1">
    <source>
        <dbReference type="SAM" id="Phobius"/>
    </source>
</evidence>
<dbReference type="EMBL" id="JABSNM010000012">
    <property type="protein sequence ID" value="NRT57095.1"/>
    <property type="molecule type" value="Genomic_DNA"/>
</dbReference>
<keyword evidence="3" id="KW-1185">Reference proteome</keyword>
<dbReference type="InterPro" id="IPR021313">
    <property type="entry name" value="DUF2909"/>
</dbReference>
<protein>
    <recommendedName>
        <fullName evidence="4">Twin transmembrane helix small protein</fullName>
    </recommendedName>
</protein>
<accession>A0ABX2G6T9</accession>
<organism evidence="2 3">
    <name type="scientific">Sphaerotilus uruguayifluvii</name>
    <dbReference type="NCBI Taxonomy" id="2735897"/>
    <lineage>
        <taxon>Bacteria</taxon>
        <taxon>Pseudomonadati</taxon>
        <taxon>Pseudomonadota</taxon>
        <taxon>Betaproteobacteria</taxon>
        <taxon>Burkholderiales</taxon>
        <taxon>Sphaerotilaceae</taxon>
        <taxon>Sphaerotilus</taxon>
    </lineage>
</organism>
<evidence type="ECO:0008006" key="4">
    <source>
        <dbReference type="Google" id="ProtNLM"/>
    </source>
</evidence>
<comment type="caution">
    <text evidence="2">The sequence shown here is derived from an EMBL/GenBank/DDBJ whole genome shotgun (WGS) entry which is preliminary data.</text>
</comment>
<keyword evidence="1" id="KW-0812">Transmembrane</keyword>
<keyword evidence="1" id="KW-0472">Membrane</keyword>
<dbReference type="Proteomes" id="UP001516061">
    <property type="component" value="Unassembled WGS sequence"/>
</dbReference>
<gene>
    <name evidence="2" type="ORF">HNQ01_002844</name>
</gene>
<feature type="transmembrane region" description="Helical" evidence="1">
    <location>
        <begin position="42"/>
        <end position="62"/>
    </location>
</feature>
<keyword evidence="1" id="KW-1133">Transmembrane helix</keyword>
<name>A0ABX2G6T9_9BURK</name>
<reference evidence="2 3" key="1">
    <citation type="submission" date="2020-05" db="EMBL/GenBank/DDBJ databases">
        <title>Genomic Encyclopedia of Type Strains, Phase IV (KMG-V): Genome sequencing to study the core and pangenomes of soil and plant-associated prokaryotes.</title>
        <authorList>
            <person name="Whitman W."/>
        </authorList>
    </citation>
    <scope>NUCLEOTIDE SEQUENCE [LARGE SCALE GENOMIC DNA]</scope>
    <source>
        <strain evidence="2 3">C29</strain>
    </source>
</reference>
<proteinExistence type="predicted"/>
<evidence type="ECO:0000313" key="2">
    <source>
        <dbReference type="EMBL" id="NRT57095.1"/>
    </source>
</evidence>